<dbReference type="AlphaFoldDB" id="A0A6C0J4C2"/>
<name>A0A6C0J4C2_9ZZZZ</name>
<dbReference type="Gene3D" id="2.60.120.620">
    <property type="entry name" value="q2cbj1_9rhob like domain"/>
    <property type="match status" value="1"/>
</dbReference>
<evidence type="ECO:0000313" key="1">
    <source>
        <dbReference type="EMBL" id="QHT99545.1"/>
    </source>
</evidence>
<dbReference type="EMBL" id="MN740310">
    <property type="protein sequence ID" value="QHT99545.1"/>
    <property type="molecule type" value="Genomic_DNA"/>
</dbReference>
<protein>
    <recommendedName>
        <fullName evidence="2">Phytanoyl-CoA dioxygenase</fullName>
    </recommendedName>
</protein>
<dbReference type="PANTHER" id="PTHR31630:SF6">
    <property type="entry name" value="PHYTANOYL-COA DIOXYGENASE-RELATED"/>
    <property type="match status" value="1"/>
</dbReference>
<dbReference type="PANTHER" id="PTHR31630">
    <property type="entry name" value="PHYTANOYL-COA DIOXYGENASE-RELATED-RELATED"/>
    <property type="match status" value="1"/>
</dbReference>
<organism evidence="1">
    <name type="scientific">viral metagenome</name>
    <dbReference type="NCBI Taxonomy" id="1070528"/>
    <lineage>
        <taxon>unclassified sequences</taxon>
        <taxon>metagenomes</taxon>
        <taxon>organismal metagenomes</taxon>
    </lineage>
</organism>
<accession>A0A6C0J4C2</accession>
<sequence>MRLNRVNRVPPGKTDWVLGGFMSMTIKNINPKLFNLEDVQDWKKSFYEEGYVVIKDIISSNENKEATSLFKKEWNIVSPNFDWEDKHTWTTKNIPMVYGKGMAVFNGFGQSQFMWYLRTKKNVKEAFVCLFEDEDLVVSFDGFSVFLSKKQKSPIWLHQDQRSQDNTISVQGMVNLCPVSSKDAGFICVPKSHLTHVPPPSNRDFIVLSKEDEHYKKAVKLCIPENCLVLLNSKTIHANTGMGSKEDELNRLTAYIAFCPRSRQSKEVYKQRLEGYSKGHTSSHWANKHEVKTVPFHIRKSYKEKGFKDLKSATICEKLLELI</sequence>
<reference evidence="1" key="1">
    <citation type="journal article" date="2020" name="Nature">
        <title>Giant virus diversity and host interactions through global metagenomics.</title>
        <authorList>
            <person name="Schulz F."/>
            <person name="Roux S."/>
            <person name="Paez-Espino D."/>
            <person name="Jungbluth S."/>
            <person name="Walsh D.A."/>
            <person name="Denef V.J."/>
            <person name="McMahon K.D."/>
            <person name="Konstantinidis K.T."/>
            <person name="Eloe-Fadrosh E.A."/>
            <person name="Kyrpides N.C."/>
            <person name="Woyke T."/>
        </authorList>
    </citation>
    <scope>NUCLEOTIDE SEQUENCE</scope>
    <source>
        <strain evidence="1">GVMAG-M-3300025727-45</strain>
    </source>
</reference>
<dbReference type="SUPFAM" id="SSF51197">
    <property type="entry name" value="Clavaminate synthase-like"/>
    <property type="match status" value="1"/>
</dbReference>
<proteinExistence type="predicted"/>
<evidence type="ECO:0008006" key="2">
    <source>
        <dbReference type="Google" id="ProtNLM"/>
    </source>
</evidence>